<dbReference type="PANTHER" id="PTHR45436:SF5">
    <property type="entry name" value="SENSOR HISTIDINE KINASE TRCS"/>
    <property type="match status" value="1"/>
</dbReference>
<dbReference type="PROSITE" id="PS50885">
    <property type="entry name" value="HAMP"/>
    <property type="match status" value="1"/>
</dbReference>
<dbReference type="Gene3D" id="6.10.340.10">
    <property type="match status" value="1"/>
</dbReference>
<dbReference type="GO" id="GO:0000155">
    <property type="term" value="F:phosphorelay sensor kinase activity"/>
    <property type="evidence" value="ECO:0007669"/>
    <property type="project" value="InterPro"/>
</dbReference>
<evidence type="ECO:0000256" key="1">
    <source>
        <dbReference type="ARBA" id="ARBA00000085"/>
    </source>
</evidence>
<dbReference type="RefSeq" id="WP_164350422.1">
    <property type="nucleotide sequence ID" value="NZ_JAAGLQ010000728.1"/>
</dbReference>
<dbReference type="SUPFAM" id="SSF158472">
    <property type="entry name" value="HAMP domain-like"/>
    <property type="match status" value="1"/>
</dbReference>
<dbReference type="PRINTS" id="PR00344">
    <property type="entry name" value="BCTRLSENSOR"/>
</dbReference>
<dbReference type="InterPro" id="IPR003594">
    <property type="entry name" value="HATPase_dom"/>
</dbReference>
<organism evidence="15 16">
    <name type="scientific">Streptomyces halstedii</name>
    <dbReference type="NCBI Taxonomy" id="1944"/>
    <lineage>
        <taxon>Bacteria</taxon>
        <taxon>Bacillati</taxon>
        <taxon>Actinomycetota</taxon>
        <taxon>Actinomycetes</taxon>
        <taxon>Kitasatosporales</taxon>
        <taxon>Streptomycetaceae</taxon>
        <taxon>Streptomyces</taxon>
    </lineage>
</organism>
<dbReference type="Proteomes" id="UP000471293">
    <property type="component" value="Unassembled WGS sequence"/>
</dbReference>
<dbReference type="EMBL" id="JAAGLQ010000728">
    <property type="protein sequence ID" value="NEA20556.1"/>
    <property type="molecule type" value="Genomic_DNA"/>
</dbReference>
<feature type="region of interest" description="Disordered" evidence="11">
    <location>
        <begin position="58"/>
        <end position="83"/>
    </location>
</feature>
<dbReference type="SMART" id="SM00387">
    <property type="entry name" value="HATPase_c"/>
    <property type="match status" value="1"/>
</dbReference>
<dbReference type="CDD" id="cd06225">
    <property type="entry name" value="HAMP"/>
    <property type="match status" value="1"/>
</dbReference>
<name>A0A6N9UEM5_STRHA</name>
<gene>
    <name evidence="15" type="ORF">G3I29_34995</name>
</gene>
<dbReference type="FunFam" id="1.10.287.130:FF:000001">
    <property type="entry name" value="Two-component sensor histidine kinase"/>
    <property type="match status" value="1"/>
</dbReference>
<comment type="catalytic activity">
    <reaction evidence="1">
        <text>ATP + protein L-histidine = ADP + protein N-phospho-L-histidine.</text>
        <dbReference type="EC" id="2.7.13.3"/>
    </reaction>
</comment>
<feature type="compositionally biased region" description="Low complexity" evidence="11">
    <location>
        <begin position="407"/>
        <end position="416"/>
    </location>
</feature>
<dbReference type="CDD" id="cd00075">
    <property type="entry name" value="HATPase"/>
    <property type="match status" value="1"/>
</dbReference>
<keyword evidence="8 12" id="KW-1133">Transmembrane helix</keyword>
<evidence type="ECO:0000259" key="14">
    <source>
        <dbReference type="PROSITE" id="PS50885"/>
    </source>
</evidence>
<keyword evidence="9" id="KW-0902">Two-component regulatory system</keyword>
<dbReference type="InterPro" id="IPR050428">
    <property type="entry name" value="TCS_sensor_his_kinase"/>
</dbReference>
<dbReference type="InterPro" id="IPR005467">
    <property type="entry name" value="His_kinase_dom"/>
</dbReference>
<evidence type="ECO:0000256" key="12">
    <source>
        <dbReference type="SAM" id="Phobius"/>
    </source>
</evidence>
<feature type="region of interest" description="Disordered" evidence="11">
    <location>
        <begin position="407"/>
        <end position="429"/>
    </location>
</feature>
<feature type="transmembrane region" description="Helical" evidence="12">
    <location>
        <begin position="168"/>
        <end position="195"/>
    </location>
</feature>
<dbReference type="InterPro" id="IPR003661">
    <property type="entry name" value="HisK_dim/P_dom"/>
</dbReference>
<dbReference type="PROSITE" id="PS50109">
    <property type="entry name" value="HIS_KIN"/>
    <property type="match status" value="1"/>
</dbReference>
<evidence type="ECO:0000313" key="15">
    <source>
        <dbReference type="EMBL" id="NEA20556.1"/>
    </source>
</evidence>
<evidence type="ECO:0000259" key="13">
    <source>
        <dbReference type="PROSITE" id="PS50109"/>
    </source>
</evidence>
<evidence type="ECO:0000256" key="4">
    <source>
        <dbReference type="ARBA" id="ARBA00022553"/>
    </source>
</evidence>
<dbReference type="GO" id="GO:0005886">
    <property type="term" value="C:plasma membrane"/>
    <property type="evidence" value="ECO:0007669"/>
    <property type="project" value="UniProtKB-SubCell"/>
</dbReference>
<evidence type="ECO:0000256" key="10">
    <source>
        <dbReference type="ARBA" id="ARBA00023136"/>
    </source>
</evidence>
<dbReference type="Pfam" id="PF02518">
    <property type="entry name" value="HATPase_c"/>
    <property type="match status" value="1"/>
</dbReference>
<dbReference type="SMART" id="SM00388">
    <property type="entry name" value="HisKA"/>
    <property type="match status" value="1"/>
</dbReference>
<dbReference type="InterPro" id="IPR003660">
    <property type="entry name" value="HAMP_dom"/>
</dbReference>
<protein>
    <recommendedName>
        <fullName evidence="3">histidine kinase</fullName>
        <ecNumber evidence="3">2.7.13.3</ecNumber>
    </recommendedName>
</protein>
<sequence length="519" mass="55101">MRLRRPPWLRSPRPPSLRTRLVLISTVLATVAVLASQAAGLTVMRAWLTGQIDDRLTHFRPPPPAYGDPGRDAAGGAGPLPRDDVLPSDYRVFFYDRDGSLLPHSLGSGDSTPRLPPTALRLEDGRPATVPAEHGGTSWRVVAESVPSGERLVVALPLDTVEGATSKLLWFSLAIGAVTAAGVMLLGGVAVRLGLRPLDRMERTARRITGGELALSVTDTDPGTEVGRLGIAFNTMLDQVRAALRRKDASERRLRRFMADAGHELRTPLTSIQGFAELLLQQPRTPAADRREAHELIARNADRMSRLVDDLFLLATLGYAPVAHRDTVDLLSLAADGVSAAVVAHPGRDVRLVPLPGGGRDRARDELDVIETLGDPHQLSQVIANLLSNACVHTPPGTRVEVRVGTVRTGPRTGGTDRPGRSGPTPPLPEGVQACVVEIADDGPGLAEEAARQVFERFYRAPAGGAEGRDPGSGLGLSIAATIAEAHHGRLELDTRPGAGCVFRLLLPRNAGPGPGALG</sequence>
<dbReference type="AlphaFoldDB" id="A0A6N9UEM5"/>
<comment type="subcellular location">
    <subcellularLocation>
        <location evidence="2">Cell membrane</location>
    </subcellularLocation>
</comment>
<evidence type="ECO:0000256" key="11">
    <source>
        <dbReference type="SAM" id="MobiDB-lite"/>
    </source>
</evidence>
<keyword evidence="7 15" id="KW-0418">Kinase</keyword>
<dbReference type="CDD" id="cd00082">
    <property type="entry name" value="HisKA"/>
    <property type="match status" value="1"/>
</dbReference>
<dbReference type="InterPro" id="IPR036890">
    <property type="entry name" value="HATPase_C_sf"/>
</dbReference>
<dbReference type="Gene3D" id="3.30.565.10">
    <property type="entry name" value="Histidine kinase-like ATPase, C-terminal domain"/>
    <property type="match status" value="1"/>
</dbReference>
<evidence type="ECO:0000256" key="2">
    <source>
        <dbReference type="ARBA" id="ARBA00004236"/>
    </source>
</evidence>
<keyword evidence="10 12" id="KW-0472">Membrane</keyword>
<dbReference type="Gene3D" id="1.10.287.130">
    <property type="match status" value="1"/>
</dbReference>
<evidence type="ECO:0000256" key="5">
    <source>
        <dbReference type="ARBA" id="ARBA00022679"/>
    </source>
</evidence>
<reference evidence="15 16" key="1">
    <citation type="submission" date="2020-01" db="EMBL/GenBank/DDBJ databases">
        <title>Insect and environment-associated Actinomycetes.</title>
        <authorList>
            <person name="Currrie C."/>
            <person name="Chevrette M."/>
            <person name="Carlson C."/>
            <person name="Stubbendieck R."/>
            <person name="Wendt-Pienkowski E."/>
        </authorList>
    </citation>
    <scope>NUCLEOTIDE SEQUENCE [LARGE SCALE GENOMIC DNA]</scope>
    <source>
        <strain evidence="15 16">SID11342</strain>
    </source>
</reference>
<dbReference type="SMART" id="SM00304">
    <property type="entry name" value="HAMP"/>
    <property type="match status" value="1"/>
</dbReference>
<accession>A0A6N9UEM5</accession>
<dbReference type="InterPro" id="IPR004358">
    <property type="entry name" value="Sig_transdc_His_kin-like_C"/>
</dbReference>
<dbReference type="EC" id="2.7.13.3" evidence="3"/>
<keyword evidence="4" id="KW-0597">Phosphoprotein</keyword>
<feature type="domain" description="Histidine kinase" evidence="13">
    <location>
        <begin position="260"/>
        <end position="511"/>
    </location>
</feature>
<keyword evidence="5" id="KW-0808">Transferase</keyword>
<evidence type="ECO:0000256" key="7">
    <source>
        <dbReference type="ARBA" id="ARBA00022777"/>
    </source>
</evidence>
<dbReference type="Pfam" id="PF00512">
    <property type="entry name" value="HisKA"/>
    <property type="match status" value="1"/>
</dbReference>
<feature type="domain" description="HAMP" evidence="14">
    <location>
        <begin position="192"/>
        <end position="245"/>
    </location>
</feature>
<evidence type="ECO:0000256" key="8">
    <source>
        <dbReference type="ARBA" id="ARBA00022989"/>
    </source>
</evidence>
<dbReference type="SUPFAM" id="SSF47384">
    <property type="entry name" value="Homodimeric domain of signal transducing histidine kinase"/>
    <property type="match status" value="1"/>
</dbReference>
<dbReference type="SUPFAM" id="SSF55874">
    <property type="entry name" value="ATPase domain of HSP90 chaperone/DNA topoisomerase II/histidine kinase"/>
    <property type="match status" value="1"/>
</dbReference>
<evidence type="ECO:0000256" key="3">
    <source>
        <dbReference type="ARBA" id="ARBA00012438"/>
    </source>
</evidence>
<evidence type="ECO:0000313" key="16">
    <source>
        <dbReference type="Proteomes" id="UP000471293"/>
    </source>
</evidence>
<proteinExistence type="predicted"/>
<keyword evidence="6 12" id="KW-0812">Transmembrane</keyword>
<dbReference type="InterPro" id="IPR036097">
    <property type="entry name" value="HisK_dim/P_sf"/>
</dbReference>
<comment type="caution">
    <text evidence="15">The sequence shown here is derived from an EMBL/GenBank/DDBJ whole genome shotgun (WGS) entry which is preliminary data.</text>
</comment>
<dbReference type="PANTHER" id="PTHR45436">
    <property type="entry name" value="SENSOR HISTIDINE KINASE YKOH"/>
    <property type="match status" value="1"/>
</dbReference>
<evidence type="ECO:0000256" key="9">
    <source>
        <dbReference type="ARBA" id="ARBA00023012"/>
    </source>
</evidence>
<evidence type="ECO:0000256" key="6">
    <source>
        <dbReference type="ARBA" id="ARBA00022692"/>
    </source>
</evidence>
<dbReference type="Pfam" id="PF00672">
    <property type="entry name" value="HAMP"/>
    <property type="match status" value="1"/>
</dbReference>